<organism evidence="1 2">
    <name type="scientific">Candidatus Buchananbacteria bacterium RBG_13_39_9</name>
    <dbReference type="NCBI Taxonomy" id="1797531"/>
    <lineage>
        <taxon>Bacteria</taxon>
        <taxon>Candidatus Buchananiibacteriota</taxon>
    </lineage>
</organism>
<dbReference type="EMBL" id="MHIA01000033">
    <property type="protein sequence ID" value="OGY41150.1"/>
    <property type="molecule type" value="Genomic_DNA"/>
</dbReference>
<gene>
    <name evidence="1" type="ORF">A2Y67_00950</name>
</gene>
<evidence type="ECO:0008006" key="3">
    <source>
        <dbReference type="Google" id="ProtNLM"/>
    </source>
</evidence>
<reference evidence="1 2" key="1">
    <citation type="journal article" date="2016" name="Nat. Commun.">
        <title>Thousands of microbial genomes shed light on interconnected biogeochemical processes in an aquifer system.</title>
        <authorList>
            <person name="Anantharaman K."/>
            <person name="Brown C.T."/>
            <person name="Hug L.A."/>
            <person name="Sharon I."/>
            <person name="Castelle C.J."/>
            <person name="Probst A.J."/>
            <person name="Thomas B.C."/>
            <person name="Singh A."/>
            <person name="Wilkins M.J."/>
            <person name="Karaoz U."/>
            <person name="Brodie E.L."/>
            <person name="Williams K.H."/>
            <person name="Hubbard S.S."/>
            <person name="Banfield J.F."/>
        </authorList>
    </citation>
    <scope>NUCLEOTIDE SEQUENCE [LARGE SCALE GENOMIC DNA]</scope>
</reference>
<evidence type="ECO:0000313" key="2">
    <source>
        <dbReference type="Proteomes" id="UP000176260"/>
    </source>
</evidence>
<accession>A0A1G1XNJ2</accession>
<name>A0A1G1XNJ2_9BACT</name>
<evidence type="ECO:0000313" key="1">
    <source>
        <dbReference type="EMBL" id="OGY41150.1"/>
    </source>
</evidence>
<comment type="caution">
    <text evidence="1">The sequence shown here is derived from an EMBL/GenBank/DDBJ whole genome shotgun (WGS) entry which is preliminary data.</text>
</comment>
<proteinExistence type="predicted"/>
<dbReference type="Proteomes" id="UP000176260">
    <property type="component" value="Unassembled WGS sequence"/>
</dbReference>
<sequence length="76" mass="8942">MKKILLRTYSYCEQKYHGTCVLCELPICAGDPYIAKVWIIGRKLWVEKAHWGCPVNPDDDQKENQLTLREKWLYAA</sequence>
<protein>
    <recommendedName>
        <fullName evidence="3">PARP-type domain-containing protein</fullName>
    </recommendedName>
</protein>
<dbReference type="AlphaFoldDB" id="A0A1G1XNJ2"/>